<feature type="compositionally biased region" description="Polar residues" evidence="5">
    <location>
        <begin position="25"/>
        <end position="34"/>
    </location>
</feature>
<dbReference type="Pfam" id="PF07690">
    <property type="entry name" value="MFS_1"/>
    <property type="match status" value="1"/>
</dbReference>
<keyword evidence="4 6" id="KW-0472">Membrane</keyword>
<organism evidence="8 9">
    <name type="scientific">Rhypophila decipiens</name>
    <dbReference type="NCBI Taxonomy" id="261697"/>
    <lineage>
        <taxon>Eukaryota</taxon>
        <taxon>Fungi</taxon>
        <taxon>Dikarya</taxon>
        <taxon>Ascomycota</taxon>
        <taxon>Pezizomycotina</taxon>
        <taxon>Sordariomycetes</taxon>
        <taxon>Sordariomycetidae</taxon>
        <taxon>Sordariales</taxon>
        <taxon>Naviculisporaceae</taxon>
        <taxon>Rhypophila</taxon>
    </lineage>
</organism>
<feature type="domain" description="Major facilitator superfamily (MFS) profile" evidence="7">
    <location>
        <begin position="138"/>
        <end position="584"/>
    </location>
</feature>
<comment type="caution">
    <text evidence="8">The sequence shown here is derived from an EMBL/GenBank/DDBJ whole genome shotgun (WGS) entry which is preliminary data.</text>
</comment>
<dbReference type="InterPro" id="IPR036259">
    <property type="entry name" value="MFS_trans_sf"/>
</dbReference>
<keyword evidence="9" id="KW-1185">Reference proteome</keyword>
<dbReference type="GO" id="GO:0005886">
    <property type="term" value="C:plasma membrane"/>
    <property type="evidence" value="ECO:0007669"/>
    <property type="project" value="TreeGrafter"/>
</dbReference>
<reference evidence="8" key="1">
    <citation type="journal article" date="2023" name="Mol. Phylogenet. Evol.">
        <title>Genome-scale phylogeny and comparative genomics of the fungal order Sordariales.</title>
        <authorList>
            <person name="Hensen N."/>
            <person name="Bonometti L."/>
            <person name="Westerberg I."/>
            <person name="Brannstrom I.O."/>
            <person name="Guillou S."/>
            <person name="Cros-Aarteil S."/>
            <person name="Calhoun S."/>
            <person name="Haridas S."/>
            <person name="Kuo A."/>
            <person name="Mondo S."/>
            <person name="Pangilinan J."/>
            <person name="Riley R."/>
            <person name="LaButti K."/>
            <person name="Andreopoulos B."/>
            <person name="Lipzen A."/>
            <person name="Chen C."/>
            <person name="Yan M."/>
            <person name="Daum C."/>
            <person name="Ng V."/>
            <person name="Clum A."/>
            <person name="Steindorff A."/>
            <person name="Ohm R.A."/>
            <person name="Martin F."/>
            <person name="Silar P."/>
            <person name="Natvig D.O."/>
            <person name="Lalanne C."/>
            <person name="Gautier V."/>
            <person name="Ament-Velasquez S.L."/>
            <person name="Kruys A."/>
            <person name="Hutchinson M.I."/>
            <person name="Powell A.J."/>
            <person name="Barry K."/>
            <person name="Miller A.N."/>
            <person name="Grigoriev I.V."/>
            <person name="Debuchy R."/>
            <person name="Gladieux P."/>
            <person name="Hiltunen Thoren M."/>
            <person name="Johannesson H."/>
        </authorList>
    </citation>
    <scope>NUCLEOTIDE SEQUENCE</scope>
    <source>
        <strain evidence="8">PSN293</strain>
    </source>
</reference>
<feature type="transmembrane region" description="Helical" evidence="6">
    <location>
        <begin position="294"/>
        <end position="312"/>
    </location>
</feature>
<feature type="transmembrane region" description="Helical" evidence="6">
    <location>
        <begin position="559"/>
        <end position="580"/>
    </location>
</feature>
<dbReference type="InterPro" id="IPR020846">
    <property type="entry name" value="MFS_dom"/>
</dbReference>
<accession>A0AAN6YI93</accession>
<comment type="subcellular location">
    <subcellularLocation>
        <location evidence="1">Membrane</location>
        <topology evidence="1">Multi-pass membrane protein</topology>
    </subcellularLocation>
</comment>
<evidence type="ECO:0000313" key="8">
    <source>
        <dbReference type="EMBL" id="KAK4219176.1"/>
    </source>
</evidence>
<dbReference type="PROSITE" id="PS50850">
    <property type="entry name" value="MFS"/>
    <property type="match status" value="1"/>
</dbReference>
<evidence type="ECO:0000256" key="2">
    <source>
        <dbReference type="ARBA" id="ARBA00022692"/>
    </source>
</evidence>
<dbReference type="EMBL" id="MU858049">
    <property type="protein sequence ID" value="KAK4219176.1"/>
    <property type="molecule type" value="Genomic_DNA"/>
</dbReference>
<evidence type="ECO:0000256" key="6">
    <source>
        <dbReference type="SAM" id="Phobius"/>
    </source>
</evidence>
<feature type="compositionally biased region" description="Acidic residues" evidence="5">
    <location>
        <begin position="62"/>
        <end position="71"/>
    </location>
</feature>
<evidence type="ECO:0000259" key="7">
    <source>
        <dbReference type="PROSITE" id="PS50850"/>
    </source>
</evidence>
<feature type="region of interest" description="Disordered" evidence="5">
    <location>
        <begin position="1"/>
        <end position="96"/>
    </location>
</feature>
<dbReference type="PANTHER" id="PTHR23502:SF5">
    <property type="entry name" value="QUINIDINE RESISTANCE PROTEIN 3"/>
    <property type="match status" value="1"/>
</dbReference>
<feature type="transmembrane region" description="Helical" evidence="6">
    <location>
        <begin position="536"/>
        <end position="553"/>
    </location>
</feature>
<dbReference type="Gene3D" id="1.20.1250.20">
    <property type="entry name" value="MFS general substrate transporter like domains"/>
    <property type="match status" value="1"/>
</dbReference>
<feature type="transmembrane region" description="Helical" evidence="6">
    <location>
        <begin position="204"/>
        <end position="227"/>
    </location>
</feature>
<evidence type="ECO:0000256" key="4">
    <source>
        <dbReference type="ARBA" id="ARBA00023136"/>
    </source>
</evidence>
<name>A0AAN6YI93_9PEZI</name>
<keyword evidence="2 6" id="KW-0812">Transmembrane</keyword>
<dbReference type="SUPFAM" id="SSF103473">
    <property type="entry name" value="MFS general substrate transporter"/>
    <property type="match status" value="1"/>
</dbReference>
<feature type="transmembrane region" description="Helical" evidence="6">
    <location>
        <begin position="411"/>
        <end position="437"/>
    </location>
</feature>
<feature type="transmembrane region" description="Helical" evidence="6">
    <location>
        <begin position="266"/>
        <end position="288"/>
    </location>
</feature>
<dbReference type="AlphaFoldDB" id="A0AAN6YI93"/>
<evidence type="ECO:0000256" key="3">
    <source>
        <dbReference type="ARBA" id="ARBA00022989"/>
    </source>
</evidence>
<evidence type="ECO:0000313" key="9">
    <source>
        <dbReference type="Proteomes" id="UP001301769"/>
    </source>
</evidence>
<dbReference type="GO" id="GO:0015203">
    <property type="term" value="F:polyamine transmembrane transporter activity"/>
    <property type="evidence" value="ECO:0007669"/>
    <property type="project" value="TreeGrafter"/>
</dbReference>
<evidence type="ECO:0000256" key="1">
    <source>
        <dbReference type="ARBA" id="ARBA00004141"/>
    </source>
</evidence>
<feature type="transmembrane region" description="Helical" evidence="6">
    <location>
        <begin position="492"/>
        <end position="515"/>
    </location>
</feature>
<sequence>MGLNDTDPDANRVHDLPATGAEDQTPATAKTNQESGSDDISSSISQPEKLVDEKKAPNTDSDGVDDQDTESELGRGRSPPEGDLEDPPRLQPCRRSSSFARSAVVIPRGERRGLLGRFAIIPEVEDPYHYNRNTKWMITAIVALAAAAAPFGSGIFFPSLSEMSRDFNVSQTIVNLTVALYMLAMSIFPLWWSSFSETLGRRTIYVVSFTLFVVFSILSAVSVNISMLVVMRLLAGGASASVQAVGAGTIADIWETAERGAAMGYFYLGPLCGPVFSPIIGGALSQAYGWRSTMWFVTIYGGVMLLLIIFGLPETLAQSRLKLNKPPPAPNPESPNLALQKVSTTQSVKLKTKSVVALLKRFFLDPFKVLAYLRYYPVQISVYSASVAFCALFILNISIQSTFTSAPYNYSGVIVGVLYLPLSLGYVTASIFGGRWIDYIMAREAKKAKRYDPETGKLIYLPEDRMRENMWLAATLYPGALIWYGWTAENGLHSAVLVIGTFFFGCGSMLVFGAVTTMLTEFMPHQSSGGVAVNNFVRNIFSCVGAIVAQPLIDSLGNGWLCTIVGLFAWITGNLAIWLLRRYGNKWRGDMDAALGMK</sequence>
<evidence type="ECO:0000256" key="5">
    <source>
        <dbReference type="SAM" id="MobiDB-lite"/>
    </source>
</evidence>
<feature type="transmembrane region" description="Helical" evidence="6">
    <location>
        <begin position="233"/>
        <end position="254"/>
    </location>
</feature>
<dbReference type="CDD" id="cd17323">
    <property type="entry name" value="MFS_Tpo1_MDR_like"/>
    <property type="match status" value="1"/>
</dbReference>
<dbReference type="Proteomes" id="UP001301769">
    <property type="component" value="Unassembled WGS sequence"/>
</dbReference>
<dbReference type="InterPro" id="IPR011701">
    <property type="entry name" value="MFS"/>
</dbReference>
<proteinExistence type="predicted"/>
<dbReference type="GO" id="GO:0010509">
    <property type="term" value="P:intracellular polyamine homeostasis"/>
    <property type="evidence" value="ECO:0007669"/>
    <property type="project" value="TreeGrafter"/>
</dbReference>
<dbReference type="PANTHER" id="PTHR23502">
    <property type="entry name" value="MAJOR FACILITATOR SUPERFAMILY"/>
    <property type="match status" value="1"/>
</dbReference>
<feature type="transmembrane region" description="Helical" evidence="6">
    <location>
        <begin position="469"/>
        <end position="486"/>
    </location>
</feature>
<feature type="transmembrane region" description="Helical" evidence="6">
    <location>
        <begin position="380"/>
        <end position="399"/>
    </location>
</feature>
<keyword evidence="3 6" id="KW-1133">Transmembrane helix</keyword>
<gene>
    <name evidence="8" type="ORF">QBC37DRAFT_152553</name>
</gene>
<feature type="transmembrane region" description="Helical" evidence="6">
    <location>
        <begin position="172"/>
        <end position="192"/>
    </location>
</feature>
<feature type="transmembrane region" description="Helical" evidence="6">
    <location>
        <begin position="136"/>
        <end position="160"/>
    </location>
</feature>
<protein>
    <submittedName>
        <fullName evidence="8">Major facilitator superfamily domain-containing protein</fullName>
    </submittedName>
</protein>
<reference evidence="8" key="2">
    <citation type="submission" date="2023-05" db="EMBL/GenBank/DDBJ databases">
        <authorList>
            <consortium name="Lawrence Berkeley National Laboratory"/>
            <person name="Steindorff A."/>
            <person name="Hensen N."/>
            <person name="Bonometti L."/>
            <person name="Westerberg I."/>
            <person name="Brannstrom I.O."/>
            <person name="Guillou S."/>
            <person name="Cros-Aarteil S."/>
            <person name="Calhoun S."/>
            <person name="Haridas S."/>
            <person name="Kuo A."/>
            <person name="Mondo S."/>
            <person name="Pangilinan J."/>
            <person name="Riley R."/>
            <person name="Labutti K."/>
            <person name="Andreopoulos B."/>
            <person name="Lipzen A."/>
            <person name="Chen C."/>
            <person name="Yanf M."/>
            <person name="Daum C."/>
            <person name="Ng V."/>
            <person name="Clum A."/>
            <person name="Ohm R."/>
            <person name="Martin F."/>
            <person name="Silar P."/>
            <person name="Natvig D."/>
            <person name="Lalanne C."/>
            <person name="Gautier V."/>
            <person name="Ament-Velasquez S.L."/>
            <person name="Kruys A."/>
            <person name="Hutchinson M.I."/>
            <person name="Powell A.J."/>
            <person name="Barry K."/>
            <person name="Miller A.N."/>
            <person name="Grigoriev I.V."/>
            <person name="Debuchy R."/>
            <person name="Gladieux P."/>
            <person name="Thoren M.H."/>
            <person name="Johannesson H."/>
        </authorList>
    </citation>
    <scope>NUCLEOTIDE SEQUENCE</scope>
    <source>
        <strain evidence="8">PSN293</strain>
    </source>
</reference>